<keyword evidence="14" id="KW-1185">Reference proteome</keyword>
<feature type="chain" id="PRO_5011716860" evidence="10">
    <location>
        <begin position="25"/>
        <end position="765"/>
    </location>
</feature>
<comment type="subcellular location">
    <subcellularLocation>
        <location evidence="1 8">Cell outer membrane</location>
        <topology evidence="1 8">Multi-pass membrane protein</topology>
    </subcellularLocation>
</comment>
<name>A0A1I5VDC2_9PSED</name>
<dbReference type="EMBL" id="FOWX01000030">
    <property type="protein sequence ID" value="SFQ05568.1"/>
    <property type="molecule type" value="Genomic_DNA"/>
</dbReference>
<sequence length="765" mass="82909">MSRIRVDSRTCAALLVLFSPLALAVETANSDLHAEHAAPSQPAVAGALQLEPTLVTAEQVPLGATAVSPQTLRNLSPTTSDTASLLRAVPGVSLNGAGGISSLPVIRGLADDRLRIKVDGMDLVSSCPNHMNPALSYIDPSNLGKLQVFAGITPVSVGGDSIGGTIIAESTAPEFAAPGAASINKGEVGAFLRSNNDARGGNFSATHANDVFNIRYAGSYSKANNYMAGDDFKNSTSTGQLGNGSPLDEVASSAYEKENHDLSMALKLGEDLLELKLGYQHVPEELFPNQRMDMTDNTQERISLRYLSLFDWGDLETLVYHEKVEHKMDFGPDKRFWYGMQSMVPGSTDSRACNPISPTCAAGMPMESEGKTLGGSVKASIELSERDLLRVGGDYQRYRLNDFWPASGGGMWPNTFDNINDGERDRLGLFGEWEAQLSPSWLTLLGVRYEHVASDADEVHGYGHAGGGQLVEAAAFNASDRSQNDNNWDLTALAHYSHDANLDIEFGVARKVRSPNLYERYTWSSWAMAATMNNFVGDGNGYVGNVDLKPEAAHIASATFDWHSSDRSHELKVTPFYTRVNDYIDAVSLPGKTIVPEQFNVLQYANQSARIYGVDIAGRLPLASNGLGQWGFTGLVNYSNGKNRDSGDELYNIMPLNTTLTLTQQLGGWSNSLEMVSVQSKNDGSDVRNEIQTAGYTLFNLRLSHSWDKVRLDFGVENLADKFYFQPTGGAYTAQGRTMSMNGIEWGVAVPGMGRSFYTGVNVAF</sequence>
<dbReference type="OrthoDB" id="5332150at2"/>
<evidence type="ECO:0000256" key="10">
    <source>
        <dbReference type="SAM" id="SignalP"/>
    </source>
</evidence>
<keyword evidence="10" id="KW-0732">Signal</keyword>
<accession>A0A1I5VDC2</accession>
<dbReference type="GO" id="GO:0009279">
    <property type="term" value="C:cell outer membrane"/>
    <property type="evidence" value="ECO:0007669"/>
    <property type="project" value="UniProtKB-SubCell"/>
</dbReference>
<comment type="similarity">
    <text evidence="8 9">Belongs to the TonB-dependent receptor family.</text>
</comment>
<protein>
    <submittedName>
        <fullName evidence="13">Iron complex outermembrane recepter protein</fullName>
    </submittedName>
</protein>
<dbReference type="InterPro" id="IPR037066">
    <property type="entry name" value="Plug_dom_sf"/>
</dbReference>
<evidence type="ECO:0000256" key="4">
    <source>
        <dbReference type="ARBA" id="ARBA00022692"/>
    </source>
</evidence>
<organism evidence="13 14">
    <name type="scientific">Pseudomonas borbori</name>
    <dbReference type="NCBI Taxonomy" id="289003"/>
    <lineage>
        <taxon>Bacteria</taxon>
        <taxon>Pseudomonadati</taxon>
        <taxon>Pseudomonadota</taxon>
        <taxon>Gammaproteobacteria</taxon>
        <taxon>Pseudomonadales</taxon>
        <taxon>Pseudomonadaceae</taxon>
        <taxon>Pseudomonas</taxon>
    </lineage>
</organism>
<evidence type="ECO:0000256" key="5">
    <source>
        <dbReference type="ARBA" id="ARBA00023077"/>
    </source>
</evidence>
<evidence type="ECO:0000259" key="11">
    <source>
        <dbReference type="Pfam" id="PF00593"/>
    </source>
</evidence>
<feature type="signal peptide" evidence="10">
    <location>
        <begin position="1"/>
        <end position="24"/>
    </location>
</feature>
<evidence type="ECO:0000313" key="14">
    <source>
        <dbReference type="Proteomes" id="UP000198784"/>
    </source>
</evidence>
<dbReference type="Gene3D" id="2.40.170.20">
    <property type="entry name" value="TonB-dependent receptor, beta-barrel domain"/>
    <property type="match status" value="1"/>
</dbReference>
<dbReference type="GO" id="GO:0044718">
    <property type="term" value="P:siderophore transmembrane transport"/>
    <property type="evidence" value="ECO:0007669"/>
    <property type="project" value="TreeGrafter"/>
</dbReference>
<dbReference type="PANTHER" id="PTHR30069">
    <property type="entry name" value="TONB-DEPENDENT OUTER MEMBRANE RECEPTOR"/>
    <property type="match status" value="1"/>
</dbReference>
<evidence type="ECO:0000256" key="9">
    <source>
        <dbReference type="RuleBase" id="RU003357"/>
    </source>
</evidence>
<dbReference type="RefSeq" id="WP_090504160.1">
    <property type="nucleotide sequence ID" value="NZ_FOWX01000030.1"/>
</dbReference>
<keyword evidence="4 8" id="KW-0812">Transmembrane</keyword>
<dbReference type="InterPro" id="IPR036942">
    <property type="entry name" value="Beta-barrel_TonB_sf"/>
</dbReference>
<dbReference type="InterPro" id="IPR039426">
    <property type="entry name" value="TonB-dep_rcpt-like"/>
</dbReference>
<feature type="domain" description="TonB-dependent receptor-like beta-barrel" evidence="11">
    <location>
        <begin position="335"/>
        <end position="719"/>
    </location>
</feature>
<feature type="domain" description="TonB-dependent receptor plug" evidence="12">
    <location>
        <begin position="58"/>
        <end position="165"/>
    </location>
</feature>
<keyword evidence="5 9" id="KW-0798">TonB box</keyword>
<keyword evidence="6 8" id="KW-0472">Membrane</keyword>
<keyword evidence="3 8" id="KW-1134">Transmembrane beta strand</keyword>
<proteinExistence type="inferred from homology"/>
<evidence type="ECO:0000256" key="3">
    <source>
        <dbReference type="ARBA" id="ARBA00022452"/>
    </source>
</evidence>
<evidence type="ECO:0000259" key="12">
    <source>
        <dbReference type="Pfam" id="PF07715"/>
    </source>
</evidence>
<dbReference type="Pfam" id="PF07715">
    <property type="entry name" value="Plug"/>
    <property type="match status" value="1"/>
</dbReference>
<dbReference type="Gene3D" id="2.170.130.10">
    <property type="entry name" value="TonB-dependent receptor, plug domain"/>
    <property type="match status" value="1"/>
</dbReference>
<evidence type="ECO:0000256" key="1">
    <source>
        <dbReference type="ARBA" id="ARBA00004571"/>
    </source>
</evidence>
<dbReference type="SUPFAM" id="SSF56935">
    <property type="entry name" value="Porins"/>
    <property type="match status" value="1"/>
</dbReference>
<dbReference type="PANTHER" id="PTHR30069:SF49">
    <property type="entry name" value="OUTER MEMBRANE PROTEIN C"/>
    <property type="match status" value="1"/>
</dbReference>
<dbReference type="Proteomes" id="UP000198784">
    <property type="component" value="Unassembled WGS sequence"/>
</dbReference>
<dbReference type="PROSITE" id="PS52016">
    <property type="entry name" value="TONB_DEPENDENT_REC_3"/>
    <property type="match status" value="1"/>
</dbReference>
<gene>
    <name evidence="13" type="ORF">SAMN05216190_13034</name>
</gene>
<reference evidence="14" key="1">
    <citation type="submission" date="2016-10" db="EMBL/GenBank/DDBJ databases">
        <authorList>
            <person name="Varghese N."/>
            <person name="Submissions S."/>
        </authorList>
    </citation>
    <scope>NUCLEOTIDE SEQUENCE [LARGE SCALE GENOMIC DNA]</scope>
    <source>
        <strain evidence="14">DSM 17834</strain>
    </source>
</reference>
<keyword evidence="7 8" id="KW-0998">Cell outer membrane</keyword>
<dbReference type="Pfam" id="PF00593">
    <property type="entry name" value="TonB_dep_Rec_b-barrel"/>
    <property type="match status" value="1"/>
</dbReference>
<dbReference type="AlphaFoldDB" id="A0A1I5VDC2"/>
<dbReference type="InterPro" id="IPR000531">
    <property type="entry name" value="Beta-barrel_TonB"/>
</dbReference>
<evidence type="ECO:0000313" key="13">
    <source>
        <dbReference type="EMBL" id="SFQ05568.1"/>
    </source>
</evidence>
<evidence type="ECO:0000256" key="2">
    <source>
        <dbReference type="ARBA" id="ARBA00022448"/>
    </source>
</evidence>
<dbReference type="InterPro" id="IPR012910">
    <property type="entry name" value="Plug_dom"/>
</dbReference>
<keyword evidence="2 8" id="KW-0813">Transport</keyword>
<dbReference type="STRING" id="289003.SAMN05216190_13034"/>
<evidence type="ECO:0000256" key="6">
    <source>
        <dbReference type="ARBA" id="ARBA00023136"/>
    </source>
</evidence>
<evidence type="ECO:0000256" key="8">
    <source>
        <dbReference type="PROSITE-ProRule" id="PRU01360"/>
    </source>
</evidence>
<evidence type="ECO:0000256" key="7">
    <source>
        <dbReference type="ARBA" id="ARBA00023237"/>
    </source>
</evidence>
<dbReference type="GO" id="GO:0015344">
    <property type="term" value="F:siderophore uptake transmembrane transporter activity"/>
    <property type="evidence" value="ECO:0007669"/>
    <property type="project" value="TreeGrafter"/>
</dbReference>